<dbReference type="Proteomes" id="UP001595630">
    <property type="component" value="Unassembled WGS sequence"/>
</dbReference>
<dbReference type="NCBIfam" id="TIGR01486">
    <property type="entry name" value="HAD-SF-IIB-MPGP"/>
    <property type="match status" value="1"/>
</dbReference>
<keyword evidence="2 4" id="KW-0378">Hydrolase</keyword>
<evidence type="ECO:0000313" key="5">
    <source>
        <dbReference type="Proteomes" id="UP001595630"/>
    </source>
</evidence>
<gene>
    <name evidence="4" type="ORF">ACFOMF_09015</name>
</gene>
<evidence type="ECO:0000313" key="4">
    <source>
        <dbReference type="EMBL" id="MFC3607914.1"/>
    </source>
</evidence>
<dbReference type="InterPro" id="IPR023214">
    <property type="entry name" value="HAD_sf"/>
</dbReference>
<dbReference type="SUPFAM" id="SSF56784">
    <property type="entry name" value="HAD-like"/>
    <property type="match status" value="1"/>
</dbReference>
<evidence type="ECO:0000256" key="2">
    <source>
        <dbReference type="ARBA" id="ARBA00022801"/>
    </source>
</evidence>
<sequence>MQRLLVYTDLDGTLLDHHSYDFGPALPVLERLERLGVPWIINTSKTFAELRSLRQRLGHGHPFIVENGAAVYLPAGCLPGGEELPEEQGLRVRRFAPERRTLLERIAPLLADYECTGFSQMNVAELQACTGLAAEDARRALQRNYSEPLLWRDSELALEHLSARVAACGLSLLRGGRFVHVMGQVDKATPMPWLGAQYARQSTAPLQTLALGDGQNDVAMLEAADRAVIVRSPTHAPPAVRGRSVTLTDALGPAGWARAVSAVLDQLITEAPDD</sequence>
<dbReference type="SFLD" id="SFLDS00003">
    <property type="entry name" value="Haloacid_Dehalogenase"/>
    <property type="match status" value="1"/>
</dbReference>
<protein>
    <submittedName>
        <fullName evidence="4">HAD-IIB family hydrolase</fullName>
    </submittedName>
</protein>
<dbReference type="Gene3D" id="3.30.980.20">
    <property type="entry name" value="Putative mannosyl-3-phosphoglycerate phosphatase, domain 2"/>
    <property type="match status" value="1"/>
</dbReference>
<dbReference type="InterPro" id="IPR036412">
    <property type="entry name" value="HAD-like_sf"/>
</dbReference>
<dbReference type="InterPro" id="IPR006381">
    <property type="entry name" value="HAD-SF-IIB-MPGP"/>
</dbReference>
<dbReference type="SFLD" id="SFLDG01142">
    <property type="entry name" value="C2.B.2:_Mannosyl-3-phosphoglyc"/>
    <property type="match status" value="1"/>
</dbReference>
<comment type="caution">
    <text evidence="4">The sequence shown here is derived from an EMBL/GenBank/DDBJ whole genome shotgun (WGS) entry which is preliminary data.</text>
</comment>
<dbReference type="GO" id="GO:0016787">
    <property type="term" value="F:hydrolase activity"/>
    <property type="evidence" value="ECO:0007669"/>
    <property type="project" value="UniProtKB-KW"/>
</dbReference>
<dbReference type="Gene3D" id="3.40.50.1000">
    <property type="entry name" value="HAD superfamily/HAD-like"/>
    <property type="match status" value="1"/>
</dbReference>
<dbReference type="EMBL" id="JBHRXZ010000018">
    <property type="protein sequence ID" value="MFC3607914.1"/>
    <property type="molecule type" value="Genomic_DNA"/>
</dbReference>
<name>A0ABV7T5G8_9GAMM</name>
<evidence type="ECO:0000256" key="3">
    <source>
        <dbReference type="ARBA" id="ARBA00022842"/>
    </source>
</evidence>
<keyword evidence="1" id="KW-0479">Metal-binding</keyword>
<reference evidence="5" key="1">
    <citation type="journal article" date="2019" name="Int. J. Syst. Evol. Microbiol.">
        <title>The Global Catalogue of Microorganisms (GCM) 10K type strain sequencing project: providing services to taxonomists for standard genome sequencing and annotation.</title>
        <authorList>
            <consortium name="The Broad Institute Genomics Platform"/>
            <consortium name="The Broad Institute Genome Sequencing Center for Infectious Disease"/>
            <person name="Wu L."/>
            <person name="Ma J."/>
        </authorList>
    </citation>
    <scope>NUCLEOTIDE SEQUENCE [LARGE SCALE GENOMIC DNA]</scope>
    <source>
        <strain evidence="5">KCTC 42447</strain>
    </source>
</reference>
<keyword evidence="5" id="KW-1185">Reference proteome</keyword>
<organism evidence="4 5">
    <name type="scientific">Stutzerimonas tarimensis</name>
    <dbReference type="NCBI Taxonomy" id="1507735"/>
    <lineage>
        <taxon>Bacteria</taxon>
        <taxon>Pseudomonadati</taxon>
        <taxon>Pseudomonadota</taxon>
        <taxon>Gammaproteobacteria</taxon>
        <taxon>Pseudomonadales</taxon>
        <taxon>Pseudomonadaceae</taxon>
        <taxon>Stutzerimonas</taxon>
    </lineage>
</organism>
<dbReference type="NCBIfam" id="TIGR01484">
    <property type="entry name" value="HAD-SF-IIB"/>
    <property type="match status" value="1"/>
</dbReference>
<accession>A0ABV7T5G8</accession>
<dbReference type="PANTHER" id="PTHR10000:SF8">
    <property type="entry name" value="HAD SUPERFAMILY HYDROLASE-LIKE, TYPE 3"/>
    <property type="match status" value="1"/>
</dbReference>
<dbReference type="RefSeq" id="WP_386363940.1">
    <property type="nucleotide sequence ID" value="NZ_JBHRXZ010000018.1"/>
</dbReference>
<keyword evidence="3" id="KW-0460">Magnesium</keyword>
<dbReference type="PANTHER" id="PTHR10000">
    <property type="entry name" value="PHOSPHOSERINE PHOSPHATASE"/>
    <property type="match status" value="1"/>
</dbReference>
<dbReference type="InterPro" id="IPR006379">
    <property type="entry name" value="HAD-SF_hydro_IIB"/>
</dbReference>
<dbReference type="SFLD" id="SFLDG01140">
    <property type="entry name" value="C2.B:_Phosphomannomutase_and_P"/>
    <property type="match status" value="1"/>
</dbReference>
<dbReference type="Pfam" id="PF08282">
    <property type="entry name" value="Hydrolase_3"/>
    <property type="match status" value="1"/>
</dbReference>
<proteinExistence type="predicted"/>
<evidence type="ECO:0000256" key="1">
    <source>
        <dbReference type="ARBA" id="ARBA00022723"/>
    </source>
</evidence>